<dbReference type="SMART" id="SM00028">
    <property type="entry name" value="TPR"/>
    <property type="match status" value="5"/>
</dbReference>
<evidence type="ECO:0000256" key="2">
    <source>
        <dbReference type="ARBA" id="ARBA00022475"/>
    </source>
</evidence>
<dbReference type="SMART" id="SM00387">
    <property type="entry name" value="HATPase_c"/>
    <property type="match status" value="1"/>
</dbReference>
<dbReference type="SUPFAM" id="SSF48452">
    <property type="entry name" value="TPR-like"/>
    <property type="match status" value="2"/>
</dbReference>
<evidence type="ECO:0000256" key="12">
    <source>
        <dbReference type="SAM" id="SignalP"/>
    </source>
</evidence>
<feature type="chain" id="PRO_5046786583" evidence="12">
    <location>
        <begin position="24"/>
        <end position="672"/>
    </location>
</feature>
<accession>A0ABT8KZE3</accession>
<keyword evidence="12" id="KW-0732">Signal</keyword>
<keyword evidence="8 11" id="KW-0472">Membrane</keyword>
<feature type="transmembrane region" description="Helical" evidence="11">
    <location>
        <begin position="408"/>
        <end position="427"/>
    </location>
</feature>
<dbReference type="PROSITE" id="PS50293">
    <property type="entry name" value="TPR_REGION"/>
    <property type="match status" value="1"/>
</dbReference>
<dbReference type="Gene3D" id="1.25.40.10">
    <property type="entry name" value="Tetratricopeptide repeat domain"/>
    <property type="match status" value="2"/>
</dbReference>
<dbReference type="InterPro" id="IPR019734">
    <property type="entry name" value="TPR_rpt"/>
</dbReference>
<feature type="repeat" description="TPR" evidence="9">
    <location>
        <begin position="167"/>
        <end position="200"/>
    </location>
</feature>
<evidence type="ECO:0000259" key="13">
    <source>
        <dbReference type="PROSITE" id="PS50109"/>
    </source>
</evidence>
<evidence type="ECO:0000256" key="9">
    <source>
        <dbReference type="PROSITE-ProRule" id="PRU00339"/>
    </source>
</evidence>
<keyword evidence="2" id="KW-1003">Cell membrane</keyword>
<keyword evidence="5 14" id="KW-0418">Kinase</keyword>
<dbReference type="EMBL" id="JAUJEB010000001">
    <property type="protein sequence ID" value="MDN5210810.1"/>
    <property type="molecule type" value="Genomic_DNA"/>
</dbReference>
<dbReference type="InterPro" id="IPR005467">
    <property type="entry name" value="His_kinase_dom"/>
</dbReference>
<evidence type="ECO:0000256" key="4">
    <source>
        <dbReference type="ARBA" id="ARBA00022692"/>
    </source>
</evidence>
<dbReference type="Gene3D" id="3.30.565.10">
    <property type="entry name" value="Histidine kinase-like ATPase, C-terminal domain"/>
    <property type="match status" value="1"/>
</dbReference>
<dbReference type="RefSeq" id="WP_346756150.1">
    <property type="nucleotide sequence ID" value="NZ_JAUJEB010000001.1"/>
</dbReference>
<evidence type="ECO:0000256" key="1">
    <source>
        <dbReference type="ARBA" id="ARBA00004651"/>
    </source>
</evidence>
<dbReference type="GO" id="GO:0016301">
    <property type="term" value="F:kinase activity"/>
    <property type="evidence" value="ECO:0007669"/>
    <property type="project" value="UniProtKB-KW"/>
</dbReference>
<feature type="domain" description="Histidine kinase" evidence="13">
    <location>
        <begin position="474"/>
        <end position="668"/>
    </location>
</feature>
<dbReference type="PROSITE" id="PS50005">
    <property type="entry name" value="TPR"/>
    <property type="match status" value="3"/>
</dbReference>
<dbReference type="Pfam" id="PF13374">
    <property type="entry name" value="TPR_10"/>
    <property type="match status" value="1"/>
</dbReference>
<evidence type="ECO:0000256" key="6">
    <source>
        <dbReference type="ARBA" id="ARBA00022989"/>
    </source>
</evidence>
<sequence>MRRGQFIIGCLVFFIFFQASALAQNQELIDSLKNVIAHQPDDTLKIKTMNALTWQLIITRRQTELARQYADSGMLLSEKLNYPFGIAKSHYYYGVIGRLEGDYYEALNHFDQYNTYATNRGDSVNVANGLYHMAVINSFQGNYETSLDLHYRILKIYEKEQDEYSIATTLNSIGIIHFRMKNYDEAIKHYNQAIAIMTKLEEEIDIADGLHNLGNVYATMGQYDEAITYYNRALAIDEKLDNEWGIAYQKENLGLVYSEKGNLRQALNYQKEALEIRKALGQKKEIAMSNNKVGFVLSEMNQNQQAIGHFLEGARIAKEIGSNPDLKDSYEFLSRAYAKLGNYKKAYENHKQYSHVQDSIFNQTSAQQINELKARYEAEKREREIQLLTSEKKIQGAEIAQQKAIKNAFIMGSILLLILIGVLYAAYKNRIQAIRLINKQKQEINDQKIKELENNQKLFALDAMISGQEAERKRIASDLHDGLGVLLSTAQMHFNSVDNKIDHPNGVAMYSKANALLDEACIEVRKIAHNMMPGSLLKLGLVPALNDLCEKLRKEDELEISLEAFEMDKRFKETAEITIYRLIQEMLNNVIKHAQASEVIVQLMNNNGNVNITVEDNGIGFNVYEALGSGGMGLKSIESRVKYLNGNLNIMSEQGKGTSVTVEIDKKVLFKE</sequence>
<evidence type="ECO:0000313" key="14">
    <source>
        <dbReference type="EMBL" id="MDN5210810.1"/>
    </source>
</evidence>
<feature type="coiled-coil region" evidence="10">
    <location>
        <begin position="362"/>
        <end position="389"/>
    </location>
</feature>
<evidence type="ECO:0000256" key="11">
    <source>
        <dbReference type="SAM" id="Phobius"/>
    </source>
</evidence>
<dbReference type="CDD" id="cd16917">
    <property type="entry name" value="HATPase_UhpB-NarQ-NarX-like"/>
    <property type="match status" value="1"/>
</dbReference>
<dbReference type="Proteomes" id="UP001172083">
    <property type="component" value="Unassembled WGS sequence"/>
</dbReference>
<evidence type="ECO:0000256" key="8">
    <source>
        <dbReference type="ARBA" id="ARBA00023136"/>
    </source>
</evidence>
<dbReference type="Gene3D" id="1.20.5.1930">
    <property type="match status" value="1"/>
</dbReference>
<dbReference type="PANTHER" id="PTHR24421">
    <property type="entry name" value="NITRATE/NITRITE SENSOR PROTEIN NARX-RELATED"/>
    <property type="match status" value="1"/>
</dbReference>
<dbReference type="InterPro" id="IPR011712">
    <property type="entry name" value="Sig_transdc_His_kin_sub3_dim/P"/>
</dbReference>
<dbReference type="InterPro" id="IPR036890">
    <property type="entry name" value="HATPase_C_sf"/>
</dbReference>
<dbReference type="InterPro" id="IPR011990">
    <property type="entry name" value="TPR-like_helical_dom_sf"/>
</dbReference>
<keyword evidence="4 11" id="KW-0812">Transmembrane</keyword>
<feature type="repeat" description="TPR" evidence="9">
    <location>
        <begin position="247"/>
        <end position="280"/>
    </location>
</feature>
<dbReference type="PROSITE" id="PS50109">
    <property type="entry name" value="HIS_KIN"/>
    <property type="match status" value="1"/>
</dbReference>
<comment type="caution">
    <text evidence="14">The sequence shown here is derived from an EMBL/GenBank/DDBJ whole genome shotgun (WGS) entry which is preliminary data.</text>
</comment>
<evidence type="ECO:0000256" key="5">
    <source>
        <dbReference type="ARBA" id="ARBA00022777"/>
    </source>
</evidence>
<keyword evidence="15" id="KW-1185">Reference proteome</keyword>
<gene>
    <name evidence="14" type="ORF">QQ020_02085</name>
</gene>
<dbReference type="SUPFAM" id="SSF55874">
    <property type="entry name" value="ATPase domain of HSP90 chaperone/DNA topoisomerase II/histidine kinase"/>
    <property type="match status" value="1"/>
</dbReference>
<organism evidence="14 15">
    <name type="scientific">Agaribacillus aureus</name>
    <dbReference type="NCBI Taxonomy" id="3051825"/>
    <lineage>
        <taxon>Bacteria</taxon>
        <taxon>Pseudomonadati</taxon>
        <taxon>Bacteroidota</taxon>
        <taxon>Cytophagia</taxon>
        <taxon>Cytophagales</taxon>
        <taxon>Splendidivirgaceae</taxon>
        <taxon>Agaribacillus</taxon>
    </lineage>
</organism>
<comment type="subcellular location">
    <subcellularLocation>
        <location evidence="1">Cell membrane</location>
        <topology evidence="1">Multi-pass membrane protein</topology>
    </subcellularLocation>
</comment>
<proteinExistence type="predicted"/>
<feature type="repeat" description="TPR" evidence="9">
    <location>
        <begin position="207"/>
        <end position="240"/>
    </location>
</feature>
<name>A0ABT8KZE3_9BACT</name>
<dbReference type="InterPro" id="IPR050482">
    <property type="entry name" value="Sensor_HK_TwoCompSys"/>
</dbReference>
<feature type="signal peptide" evidence="12">
    <location>
        <begin position="1"/>
        <end position="23"/>
    </location>
</feature>
<keyword evidence="9" id="KW-0802">TPR repeat</keyword>
<dbReference type="InterPro" id="IPR003594">
    <property type="entry name" value="HATPase_dom"/>
</dbReference>
<keyword evidence="3" id="KW-0808">Transferase</keyword>
<evidence type="ECO:0000256" key="7">
    <source>
        <dbReference type="ARBA" id="ARBA00023012"/>
    </source>
</evidence>
<reference evidence="14" key="1">
    <citation type="submission" date="2023-06" db="EMBL/GenBank/DDBJ databases">
        <title>Genomic of Agaribacillus aureum.</title>
        <authorList>
            <person name="Wang G."/>
        </authorList>
    </citation>
    <scope>NUCLEOTIDE SEQUENCE</scope>
    <source>
        <strain evidence="14">BMA12</strain>
    </source>
</reference>
<dbReference type="PANTHER" id="PTHR24421:SF37">
    <property type="entry name" value="SENSOR HISTIDINE KINASE NARS"/>
    <property type="match status" value="1"/>
</dbReference>
<evidence type="ECO:0000256" key="3">
    <source>
        <dbReference type="ARBA" id="ARBA00022679"/>
    </source>
</evidence>
<protein>
    <submittedName>
        <fullName evidence="14">Sensor histidine kinase</fullName>
    </submittedName>
</protein>
<dbReference type="Pfam" id="PF07730">
    <property type="entry name" value="HisKA_3"/>
    <property type="match status" value="1"/>
</dbReference>
<evidence type="ECO:0000313" key="15">
    <source>
        <dbReference type="Proteomes" id="UP001172083"/>
    </source>
</evidence>
<dbReference type="Pfam" id="PF13424">
    <property type="entry name" value="TPR_12"/>
    <property type="match status" value="1"/>
</dbReference>
<dbReference type="Pfam" id="PF02518">
    <property type="entry name" value="HATPase_c"/>
    <property type="match status" value="1"/>
</dbReference>
<keyword evidence="6 11" id="KW-1133">Transmembrane helix</keyword>
<keyword evidence="7" id="KW-0902">Two-component regulatory system</keyword>
<keyword evidence="10" id="KW-0175">Coiled coil</keyword>
<evidence type="ECO:0000256" key="10">
    <source>
        <dbReference type="SAM" id="Coils"/>
    </source>
</evidence>